<dbReference type="GO" id="GO:0005886">
    <property type="term" value="C:plasma membrane"/>
    <property type="evidence" value="ECO:0007669"/>
    <property type="project" value="UniProtKB-SubCell"/>
</dbReference>
<feature type="transmembrane region" description="Helical" evidence="8">
    <location>
        <begin position="332"/>
        <end position="351"/>
    </location>
</feature>
<dbReference type="AlphaFoldDB" id="A0A918XID2"/>
<protein>
    <submittedName>
        <fullName evidence="9">Uncharacterized protein</fullName>
    </submittedName>
</protein>
<accession>A0A918XID2</accession>
<dbReference type="PANTHER" id="PTHR33908:SF11">
    <property type="entry name" value="MEMBRANE PROTEIN"/>
    <property type="match status" value="1"/>
</dbReference>
<feature type="transmembrane region" description="Helical" evidence="8">
    <location>
        <begin position="116"/>
        <end position="134"/>
    </location>
</feature>
<evidence type="ECO:0000256" key="3">
    <source>
        <dbReference type="ARBA" id="ARBA00022676"/>
    </source>
</evidence>
<feature type="transmembrane region" description="Helical" evidence="8">
    <location>
        <begin position="66"/>
        <end position="85"/>
    </location>
</feature>
<feature type="transmembrane region" description="Helical" evidence="8">
    <location>
        <begin position="90"/>
        <end position="110"/>
    </location>
</feature>
<name>A0A918XID2_9GAMM</name>
<evidence type="ECO:0000256" key="1">
    <source>
        <dbReference type="ARBA" id="ARBA00004651"/>
    </source>
</evidence>
<evidence type="ECO:0000313" key="9">
    <source>
        <dbReference type="EMBL" id="GHD33583.1"/>
    </source>
</evidence>
<evidence type="ECO:0000256" key="4">
    <source>
        <dbReference type="ARBA" id="ARBA00022679"/>
    </source>
</evidence>
<reference evidence="9" key="2">
    <citation type="submission" date="2020-09" db="EMBL/GenBank/DDBJ databases">
        <authorList>
            <person name="Sun Q."/>
            <person name="Kim S."/>
        </authorList>
    </citation>
    <scope>NUCLEOTIDE SEQUENCE</scope>
    <source>
        <strain evidence="9">KCTC 23430</strain>
    </source>
</reference>
<keyword evidence="5 8" id="KW-0812">Transmembrane</keyword>
<comment type="subcellular location">
    <subcellularLocation>
        <location evidence="1">Cell membrane</location>
        <topology evidence="1">Multi-pass membrane protein</topology>
    </subcellularLocation>
</comment>
<feature type="transmembrane region" description="Helical" evidence="8">
    <location>
        <begin position="146"/>
        <end position="166"/>
    </location>
</feature>
<organism evidence="9 10">
    <name type="scientific">Parahalioglobus pacificus</name>
    <dbReference type="NCBI Taxonomy" id="930806"/>
    <lineage>
        <taxon>Bacteria</taxon>
        <taxon>Pseudomonadati</taxon>
        <taxon>Pseudomonadota</taxon>
        <taxon>Gammaproteobacteria</taxon>
        <taxon>Cellvibrionales</taxon>
        <taxon>Halieaceae</taxon>
        <taxon>Parahalioglobus</taxon>
    </lineage>
</organism>
<keyword evidence="3" id="KW-0328">Glycosyltransferase</keyword>
<feature type="transmembrane region" description="Helical" evidence="8">
    <location>
        <begin position="186"/>
        <end position="208"/>
    </location>
</feature>
<keyword evidence="2" id="KW-1003">Cell membrane</keyword>
<evidence type="ECO:0000256" key="7">
    <source>
        <dbReference type="ARBA" id="ARBA00023136"/>
    </source>
</evidence>
<dbReference type="PANTHER" id="PTHR33908">
    <property type="entry name" value="MANNOSYLTRANSFERASE YKCB-RELATED"/>
    <property type="match status" value="1"/>
</dbReference>
<feature type="transmembrane region" description="Helical" evidence="8">
    <location>
        <begin position="307"/>
        <end position="326"/>
    </location>
</feature>
<feature type="transmembrane region" description="Helical" evidence="8">
    <location>
        <begin position="277"/>
        <end position="300"/>
    </location>
</feature>
<keyword evidence="10" id="KW-1185">Reference proteome</keyword>
<evidence type="ECO:0000313" key="10">
    <source>
        <dbReference type="Proteomes" id="UP000644693"/>
    </source>
</evidence>
<comment type="caution">
    <text evidence="9">The sequence shown here is derived from an EMBL/GenBank/DDBJ whole genome shotgun (WGS) entry which is preliminary data.</text>
</comment>
<evidence type="ECO:0000256" key="2">
    <source>
        <dbReference type="ARBA" id="ARBA00022475"/>
    </source>
</evidence>
<reference evidence="9" key="1">
    <citation type="journal article" date="2014" name="Int. J. Syst. Evol. Microbiol.">
        <title>Complete genome sequence of Corynebacterium casei LMG S-19264T (=DSM 44701T), isolated from a smear-ripened cheese.</title>
        <authorList>
            <consortium name="US DOE Joint Genome Institute (JGI-PGF)"/>
            <person name="Walter F."/>
            <person name="Albersmeier A."/>
            <person name="Kalinowski J."/>
            <person name="Ruckert C."/>
        </authorList>
    </citation>
    <scope>NUCLEOTIDE SEQUENCE</scope>
    <source>
        <strain evidence="9">KCTC 23430</strain>
    </source>
</reference>
<dbReference type="EMBL" id="BMYM01000002">
    <property type="protein sequence ID" value="GHD33583.1"/>
    <property type="molecule type" value="Genomic_DNA"/>
</dbReference>
<proteinExistence type="predicted"/>
<sequence length="547" mass="60500">MRFVGLTEVGIGGNDTIYYYTLAEYWSRGHFVFSIGDSVKVSRPVLLAFNTAALQLLGHTDYAIKWANAGIDTLNIVLVGLLAWLSSRRWLVTIAAATVYAATPMALWAARIELPHVLSTTCVLLAAISLCASIERNGVRSRSAWAFGAGLGILLATLTHEELILLATPFCLTLLLDSVWIRQEAWLASLLMPALAALAPLVGVVLLLSAGSAEVADISASAGEAPTILFTMLERVGRNLTVALVGSFSWVSAVLILAASALLVIKTAQSDRLNLQQRILAIFLIGTPLIAIALYSLFFASLFPRNVLPLVPLWLTVLCWAPALALQRPWTQGLTLALVTLVTVGSNLSSYHDFKVANRRFGHEFPQFELPSPENWERSIYRLSISANYDTETYWNHWRNIHTALKDRVNEKNRLLVVPSTVFYAPGRRALQTDAYFGDDAIYRLDHTGTGLAQLVREKQIKFVIWTTGQLRRPPTMVSLYQYDHRWGTPETIDLAASFGIPAYSEQSEGNSVLRFLQRVGAKQLRVFEAGSWDQGRARVFELPDSQ</sequence>
<feature type="transmembrane region" description="Helical" evidence="8">
    <location>
        <begin position="240"/>
        <end position="265"/>
    </location>
</feature>
<keyword evidence="4" id="KW-0808">Transferase</keyword>
<evidence type="ECO:0000256" key="8">
    <source>
        <dbReference type="SAM" id="Phobius"/>
    </source>
</evidence>
<keyword evidence="6 8" id="KW-1133">Transmembrane helix</keyword>
<dbReference type="InterPro" id="IPR050297">
    <property type="entry name" value="LipidA_mod_glycosyltrf_83"/>
</dbReference>
<gene>
    <name evidence="9" type="ORF">GCM10007053_18110</name>
</gene>
<dbReference type="Proteomes" id="UP000644693">
    <property type="component" value="Unassembled WGS sequence"/>
</dbReference>
<evidence type="ECO:0000256" key="6">
    <source>
        <dbReference type="ARBA" id="ARBA00022989"/>
    </source>
</evidence>
<dbReference type="GO" id="GO:0016763">
    <property type="term" value="F:pentosyltransferase activity"/>
    <property type="evidence" value="ECO:0007669"/>
    <property type="project" value="TreeGrafter"/>
</dbReference>
<keyword evidence="7 8" id="KW-0472">Membrane</keyword>
<dbReference type="GO" id="GO:0009103">
    <property type="term" value="P:lipopolysaccharide biosynthetic process"/>
    <property type="evidence" value="ECO:0007669"/>
    <property type="project" value="UniProtKB-ARBA"/>
</dbReference>
<evidence type="ECO:0000256" key="5">
    <source>
        <dbReference type="ARBA" id="ARBA00022692"/>
    </source>
</evidence>